<comment type="caution">
    <text evidence="1">The sequence shown here is derived from an EMBL/GenBank/DDBJ whole genome shotgun (WGS) entry which is preliminary data.</text>
</comment>
<reference evidence="1" key="1">
    <citation type="submission" date="2021-01" db="EMBL/GenBank/DDBJ databases">
        <title>Genome public.</title>
        <authorList>
            <person name="Liu C."/>
            <person name="Sun Q."/>
        </authorList>
    </citation>
    <scope>NUCLEOTIDE SEQUENCE</scope>
    <source>
        <strain evidence="1">M6</strain>
    </source>
</reference>
<name>A0A935C317_9FIRM</name>
<dbReference type="InterPro" id="IPR011101">
    <property type="entry name" value="DUF5131"/>
</dbReference>
<gene>
    <name evidence="1" type="ORF">JKK62_12875</name>
</gene>
<evidence type="ECO:0000313" key="2">
    <source>
        <dbReference type="Proteomes" id="UP000633365"/>
    </source>
</evidence>
<dbReference type="EMBL" id="JAEQMG010000141">
    <property type="protein sequence ID" value="MBK6089521.1"/>
    <property type="molecule type" value="Genomic_DNA"/>
</dbReference>
<accession>A0A935C317</accession>
<dbReference type="Pfam" id="PF07505">
    <property type="entry name" value="DUF5131"/>
    <property type="match status" value="1"/>
</dbReference>
<keyword evidence="2" id="KW-1185">Reference proteome</keyword>
<sequence>MSIWNPWHGCHKISEGCLNCYMFRRDAMYDKDSTVVTKTANFHEPVKRKRDGSYALQSGLVYACMTSDFFIEEADEWRKDAWRFIRERSDLHFVIITKRIHRFEVSLPDDWGDGYENVTICSTCENQRRADERIPLLLRLPIKHRKIAHEPMLERIDIEQYLESGLIEAVTCGGESGDVARPCCYDWILDIREQCRRTETSFHFHQTGANFIKDGRRYRIPRKVQMSQARKANIDIR</sequence>
<proteinExistence type="predicted"/>
<dbReference type="AlphaFoldDB" id="A0A935C317"/>
<dbReference type="Proteomes" id="UP000633365">
    <property type="component" value="Unassembled WGS sequence"/>
</dbReference>
<evidence type="ECO:0000313" key="1">
    <source>
        <dbReference type="EMBL" id="MBK6089521.1"/>
    </source>
</evidence>
<organism evidence="1 2">
    <name type="scientific">Ruminococcus difficilis</name>
    <dbReference type="NCBI Taxonomy" id="2763069"/>
    <lineage>
        <taxon>Bacteria</taxon>
        <taxon>Bacillati</taxon>
        <taxon>Bacillota</taxon>
        <taxon>Clostridia</taxon>
        <taxon>Eubacteriales</taxon>
        <taxon>Oscillospiraceae</taxon>
        <taxon>Ruminococcus</taxon>
    </lineage>
</organism>
<dbReference type="RefSeq" id="WP_201428240.1">
    <property type="nucleotide sequence ID" value="NZ_JAEQMG010000141.1"/>
</dbReference>
<protein>
    <submittedName>
        <fullName evidence="1">DUF5131 family protein</fullName>
    </submittedName>
</protein>